<evidence type="ECO:0000256" key="1">
    <source>
        <dbReference type="SAM" id="MobiDB-lite"/>
    </source>
</evidence>
<evidence type="ECO:0000313" key="3">
    <source>
        <dbReference type="Proteomes" id="UP000679335"/>
    </source>
</evidence>
<dbReference type="RefSeq" id="WP_208196329.1">
    <property type="nucleotide sequence ID" value="NZ_CP076023.1"/>
</dbReference>
<dbReference type="Proteomes" id="UP000679335">
    <property type="component" value="Chromosome"/>
</dbReference>
<gene>
    <name evidence="2" type="ORF">KKR89_16100</name>
</gene>
<dbReference type="EMBL" id="CP076023">
    <property type="protein sequence ID" value="QWC15771.1"/>
    <property type="molecule type" value="Genomic_DNA"/>
</dbReference>
<feature type="compositionally biased region" description="Basic residues" evidence="1">
    <location>
        <begin position="10"/>
        <end position="19"/>
    </location>
</feature>
<proteinExistence type="predicted"/>
<sequence>MATIVDRRGQGRPRRATAHHARDPEWVRPPQHTRSGGRASVARHGTARRGHVVRDVALALLTTSAAVGVVVGLLHTDPAAQAAVVELLHGAEASVRGWLADLPRPGA</sequence>
<protein>
    <submittedName>
        <fullName evidence="2">Uncharacterized protein</fullName>
    </submittedName>
</protein>
<feature type="region of interest" description="Disordered" evidence="1">
    <location>
        <begin position="1"/>
        <end position="48"/>
    </location>
</feature>
<reference evidence="2 3" key="1">
    <citation type="submission" date="2021-05" db="EMBL/GenBank/DDBJ databases">
        <title>Novel species in genus Cellulomonas.</title>
        <authorList>
            <person name="Zhang G."/>
        </authorList>
    </citation>
    <scope>NUCLEOTIDE SEQUENCE [LARGE SCALE GENOMIC DNA]</scope>
    <source>
        <strain evidence="3">zg-ZUI157</strain>
    </source>
</reference>
<organism evidence="2 3">
    <name type="scientific">Cellulomonas dongxiuzhuiae</name>
    <dbReference type="NCBI Taxonomy" id="2819979"/>
    <lineage>
        <taxon>Bacteria</taxon>
        <taxon>Bacillati</taxon>
        <taxon>Actinomycetota</taxon>
        <taxon>Actinomycetes</taxon>
        <taxon>Micrococcales</taxon>
        <taxon>Cellulomonadaceae</taxon>
        <taxon>Cellulomonas</taxon>
    </lineage>
</organism>
<name>A0ABX8GJQ5_9CELL</name>
<accession>A0ABX8GJQ5</accession>
<keyword evidence="3" id="KW-1185">Reference proteome</keyword>
<evidence type="ECO:0000313" key="2">
    <source>
        <dbReference type="EMBL" id="QWC15771.1"/>
    </source>
</evidence>